<protein>
    <submittedName>
        <fullName evidence="1">Uncharacterized protein</fullName>
    </submittedName>
</protein>
<dbReference type="AlphaFoldDB" id="A0A6T8P8S0"/>
<gene>
    <name evidence="1" type="ORF">HAND1043_LOCUS22617</name>
</gene>
<dbReference type="EMBL" id="HBFK01037350">
    <property type="protein sequence ID" value="CAD8756108.1"/>
    <property type="molecule type" value="Transcribed_RNA"/>
</dbReference>
<name>A0A6T8P8S0_HEMAN</name>
<organism evidence="1">
    <name type="scientific">Hemiselmis andersenii</name>
    <name type="common">Cryptophyte alga</name>
    <dbReference type="NCBI Taxonomy" id="464988"/>
    <lineage>
        <taxon>Eukaryota</taxon>
        <taxon>Cryptophyceae</taxon>
        <taxon>Cryptomonadales</taxon>
        <taxon>Hemiselmidaceae</taxon>
        <taxon>Hemiselmis</taxon>
    </lineage>
</organism>
<reference evidence="1" key="1">
    <citation type="submission" date="2021-01" db="EMBL/GenBank/DDBJ databases">
        <authorList>
            <person name="Corre E."/>
            <person name="Pelletier E."/>
            <person name="Niang G."/>
            <person name="Scheremetjew M."/>
            <person name="Finn R."/>
            <person name="Kale V."/>
            <person name="Holt S."/>
            <person name="Cochrane G."/>
            <person name="Meng A."/>
            <person name="Brown T."/>
            <person name="Cohen L."/>
        </authorList>
    </citation>
    <scope>NUCLEOTIDE SEQUENCE</scope>
    <source>
        <strain evidence="1">CCMP441</strain>
    </source>
</reference>
<sequence>MIANRQLCDEVMRVVVVMPVQRWWHTKVVVSDQWEQQLAQSAPGITMPSMSMSLDRVPFSLFAVLAMSTGAEVTYRAVAQRMWVADFADEHIFSAALDCDLRTPDGQRFVSVGYALDCPGVMEVRVTRRSWLQ</sequence>
<proteinExistence type="predicted"/>
<evidence type="ECO:0000313" key="1">
    <source>
        <dbReference type="EMBL" id="CAD8756108.1"/>
    </source>
</evidence>
<accession>A0A6T8P8S0</accession>